<keyword evidence="3" id="KW-1185">Reference proteome</keyword>
<keyword evidence="2" id="KW-0808">Transferase</keyword>
<proteinExistence type="predicted"/>
<dbReference type="GO" id="GO:0008757">
    <property type="term" value="F:S-adenosylmethionine-dependent methyltransferase activity"/>
    <property type="evidence" value="ECO:0007669"/>
    <property type="project" value="InterPro"/>
</dbReference>
<feature type="domain" description="Methyltransferase type 11" evidence="1">
    <location>
        <begin position="80"/>
        <end position="127"/>
    </location>
</feature>
<reference evidence="2" key="1">
    <citation type="submission" date="2020-01" db="EMBL/GenBank/DDBJ databases">
        <authorList>
            <person name="Chen W.-M."/>
        </authorList>
    </citation>
    <scope>NUCLEOTIDE SEQUENCE</scope>
    <source>
        <strain evidence="2">CYK-10</strain>
    </source>
</reference>
<dbReference type="EMBL" id="JAABNR010000025">
    <property type="protein sequence ID" value="NBZ89561.1"/>
    <property type="molecule type" value="Genomic_DNA"/>
</dbReference>
<organism evidence="2 3">
    <name type="scientific">Stagnihabitans tardus</name>
    <dbReference type="NCBI Taxonomy" id="2699202"/>
    <lineage>
        <taxon>Bacteria</taxon>
        <taxon>Pseudomonadati</taxon>
        <taxon>Pseudomonadota</taxon>
        <taxon>Alphaproteobacteria</taxon>
        <taxon>Rhodobacterales</taxon>
        <taxon>Paracoccaceae</taxon>
        <taxon>Stagnihabitans</taxon>
    </lineage>
</organism>
<dbReference type="Proteomes" id="UP001193501">
    <property type="component" value="Unassembled WGS sequence"/>
</dbReference>
<evidence type="ECO:0000313" key="2">
    <source>
        <dbReference type="EMBL" id="NBZ89561.1"/>
    </source>
</evidence>
<dbReference type="RefSeq" id="WP_168776359.1">
    <property type="nucleotide sequence ID" value="NZ_JAABNR010000025.1"/>
</dbReference>
<sequence>MDYTYTPPPKPTLARWWNITRAYKGQSVLRMLEYEHLSTLSIAGKVLDMGGGKKAKYLRLLPPGLTVESVNIDPGIEPTHLVEPGQPLPLADNSYDAVICFNTLEHIYDAVPVLQELYRVVKPGGAVHVIVPFMFRIHGHPDDYFRATPSWWQETFRRTGFAKMELMPLVWGRGSTRAVVPGMHGAFPRARMHLAMLFDILFAKLMLKGDRMSGRRGDSISGTSPGWFMTGWKGQE</sequence>
<keyword evidence="2" id="KW-0489">Methyltransferase</keyword>
<dbReference type="GO" id="GO:0032259">
    <property type="term" value="P:methylation"/>
    <property type="evidence" value="ECO:0007669"/>
    <property type="project" value="UniProtKB-KW"/>
</dbReference>
<evidence type="ECO:0000313" key="3">
    <source>
        <dbReference type="Proteomes" id="UP001193501"/>
    </source>
</evidence>
<evidence type="ECO:0000259" key="1">
    <source>
        <dbReference type="Pfam" id="PF08241"/>
    </source>
</evidence>
<dbReference type="Pfam" id="PF08241">
    <property type="entry name" value="Methyltransf_11"/>
    <property type="match status" value="1"/>
</dbReference>
<dbReference type="CDD" id="cd02440">
    <property type="entry name" value="AdoMet_MTases"/>
    <property type="match status" value="1"/>
</dbReference>
<dbReference type="InterPro" id="IPR013216">
    <property type="entry name" value="Methyltransf_11"/>
</dbReference>
<dbReference type="InterPro" id="IPR029063">
    <property type="entry name" value="SAM-dependent_MTases_sf"/>
</dbReference>
<comment type="caution">
    <text evidence="2">The sequence shown here is derived from an EMBL/GenBank/DDBJ whole genome shotgun (WGS) entry which is preliminary data.</text>
</comment>
<dbReference type="AlphaFoldDB" id="A0AAE4YDP7"/>
<protein>
    <submittedName>
        <fullName evidence="2">Methyltransferase domain-containing protein</fullName>
    </submittedName>
</protein>
<name>A0AAE4YDP7_9RHOB</name>
<dbReference type="SUPFAM" id="SSF53335">
    <property type="entry name" value="S-adenosyl-L-methionine-dependent methyltransferases"/>
    <property type="match status" value="1"/>
</dbReference>
<accession>A0AAE4YDP7</accession>
<gene>
    <name evidence="2" type="ORF">GV832_18385</name>
</gene>
<dbReference type="Gene3D" id="3.40.50.150">
    <property type="entry name" value="Vaccinia Virus protein VP39"/>
    <property type="match status" value="1"/>
</dbReference>